<dbReference type="RefSeq" id="WP_168450190.1">
    <property type="nucleotide sequence ID" value="NZ_JAAWWK010000003.1"/>
</dbReference>
<reference evidence="2 3" key="1">
    <citation type="submission" date="2020-04" db="EMBL/GenBank/DDBJ databases">
        <authorList>
            <person name="Yoon J."/>
        </authorList>
    </citation>
    <scope>NUCLEOTIDE SEQUENCE [LARGE SCALE GENOMIC DNA]</scope>
    <source>
        <strain evidence="2 3">KMU-166</strain>
    </source>
</reference>
<dbReference type="Pfam" id="PF07238">
    <property type="entry name" value="PilZ"/>
    <property type="match status" value="1"/>
</dbReference>
<name>A0ABX1GGT1_9GAMM</name>
<dbReference type="EMBL" id="JAAWWK010000003">
    <property type="protein sequence ID" value="NKI17643.1"/>
    <property type="molecule type" value="Genomic_DNA"/>
</dbReference>
<keyword evidence="3" id="KW-1185">Reference proteome</keyword>
<dbReference type="SUPFAM" id="SSF141371">
    <property type="entry name" value="PilZ domain-like"/>
    <property type="match status" value="1"/>
</dbReference>
<dbReference type="InterPro" id="IPR009875">
    <property type="entry name" value="PilZ_domain"/>
</dbReference>
<dbReference type="Proteomes" id="UP000765845">
    <property type="component" value="Unassembled WGS sequence"/>
</dbReference>
<dbReference type="Gene3D" id="2.40.10.220">
    <property type="entry name" value="predicted glycosyltransferase like domains"/>
    <property type="match status" value="1"/>
</dbReference>
<accession>A0ABX1GGT1</accession>
<sequence length="150" mass="17113">MDFGHLAAARKNCGMLWTSRRRLHYTQLSDLNVNKQDQKRRYFRVPYPEAAKPPFEHDTGKTYKVVDISERGMKIDTAGDAELDIGMHVTGTVIFHDNTSVRVAGNVLRIDRDGAAIELANSLNVGNLLREQTFIRKKFPMFLMDKSRMG</sequence>
<evidence type="ECO:0000313" key="2">
    <source>
        <dbReference type="EMBL" id="NKI17643.1"/>
    </source>
</evidence>
<proteinExistence type="predicted"/>
<comment type="caution">
    <text evidence="2">The sequence shown here is derived from an EMBL/GenBank/DDBJ whole genome shotgun (WGS) entry which is preliminary data.</text>
</comment>
<evidence type="ECO:0000259" key="1">
    <source>
        <dbReference type="Pfam" id="PF07238"/>
    </source>
</evidence>
<evidence type="ECO:0000313" key="3">
    <source>
        <dbReference type="Proteomes" id="UP000765845"/>
    </source>
</evidence>
<feature type="domain" description="PilZ" evidence="1">
    <location>
        <begin position="38"/>
        <end position="119"/>
    </location>
</feature>
<protein>
    <submittedName>
        <fullName evidence="2">PilZ domain-containing protein</fullName>
    </submittedName>
</protein>
<gene>
    <name evidence="2" type="ORF">HCU74_09445</name>
</gene>
<organism evidence="2 3">
    <name type="scientific">Spongiibacter thalassae</name>
    <dbReference type="NCBI Taxonomy" id="2721624"/>
    <lineage>
        <taxon>Bacteria</taxon>
        <taxon>Pseudomonadati</taxon>
        <taxon>Pseudomonadota</taxon>
        <taxon>Gammaproteobacteria</taxon>
        <taxon>Cellvibrionales</taxon>
        <taxon>Spongiibacteraceae</taxon>
        <taxon>Spongiibacter</taxon>
    </lineage>
</organism>